<name>A0ABR4C0R9_9HELO</name>
<dbReference type="PANTHER" id="PTHR35041">
    <property type="entry name" value="MEDIATOR OF RNA POLYMERASE II TRANSCRIPTION SUBUNIT 1"/>
    <property type="match status" value="1"/>
</dbReference>
<accession>A0ABR4C0R9</accession>
<evidence type="ECO:0000313" key="3">
    <source>
        <dbReference type="EMBL" id="KAL2063523.1"/>
    </source>
</evidence>
<dbReference type="PANTHER" id="PTHR35041:SF6">
    <property type="entry name" value="FORMYLMETHIONINE DEFORMYLASE-LIKE PROTEIN-RELATED"/>
    <property type="match status" value="1"/>
</dbReference>
<keyword evidence="2" id="KW-1133">Transmembrane helix</keyword>
<evidence type="ECO:0000256" key="2">
    <source>
        <dbReference type="SAM" id="Phobius"/>
    </source>
</evidence>
<feature type="compositionally biased region" description="Polar residues" evidence="1">
    <location>
        <begin position="24"/>
        <end position="40"/>
    </location>
</feature>
<feature type="region of interest" description="Disordered" evidence="1">
    <location>
        <begin position="24"/>
        <end position="43"/>
    </location>
</feature>
<feature type="transmembrane region" description="Helical" evidence="2">
    <location>
        <begin position="574"/>
        <end position="596"/>
    </location>
</feature>
<proteinExistence type="predicted"/>
<evidence type="ECO:0000256" key="1">
    <source>
        <dbReference type="SAM" id="MobiDB-lite"/>
    </source>
</evidence>
<keyword evidence="2" id="KW-0472">Membrane</keyword>
<keyword evidence="2" id="KW-0812">Transmembrane</keyword>
<reference evidence="3 4" key="1">
    <citation type="journal article" date="2024" name="Commun. Biol.">
        <title>Comparative genomic analysis of thermophilic fungi reveals convergent evolutionary adaptations and gene losses.</title>
        <authorList>
            <person name="Steindorff A.S."/>
            <person name="Aguilar-Pontes M.V."/>
            <person name="Robinson A.J."/>
            <person name="Andreopoulos B."/>
            <person name="LaButti K."/>
            <person name="Kuo A."/>
            <person name="Mondo S."/>
            <person name="Riley R."/>
            <person name="Otillar R."/>
            <person name="Haridas S."/>
            <person name="Lipzen A."/>
            <person name="Grimwood J."/>
            <person name="Schmutz J."/>
            <person name="Clum A."/>
            <person name="Reid I.D."/>
            <person name="Moisan M.C."/>
            <person name="Butler G."/>
            <person name="Nguyen T.T.M."/>
            <person name="Dewar K."/>
            <person name="Conant G."/>
            <person name="Drula E."/>
            <person name="Henrissat B."/>
            <person name="Hansel C."/>
            <person name="Singer S."/>
            <person name="Hutchinson M.I."/>
            <person name="de Vries R.P."/>
            <person name="Natvig D.O."/>
            <person name="Powell A.J."/>
            <person name="Tsang A."/>
            <person name="Grigoriev I.V."/>
        </authorList>
    </citation>
    <scope>NUCLEOTIDE SEQUENCE [LARGE SCALE GENOMIC DNA]</scope>
    <source>
        <strain evidence="3 4">CBS 494.80</strain>
    </source>
</reference>
<keyword evidence="4" id="KW-1185">Reference proteome</keyword>
<comment type="caution">
    <text evidence="3">The sequence shown here is derived from an EMBL/GenBank/DDBJ whole genome shotgun (WGS) entry which is preliminary data.</text>
</comment>
<evidence type="ECO:0000313" key="4">
    <source>
        <dbReference type="Proteomes" id="UP001595075"/>
    </source>
</evidence>
<organism evidence="3 4">
    <name type="scientific">Oculimacula yallundae</name>
    <dbReference type="NCBI Taxonomy" id="86028"/>
    <lineage>
        <taxon>Eukaryota</taxon>
        <taxon>Fungi</taxon>
        <taxon>Dikarya</taxon>
        <taxon>Ascomycota</taxon>
        <taxon>Pezizomycotina</taxon>
        <taxon>Leotiomycetes</taxon>
        <taxon>Helotiales</taxon>
        <taxon>Ploettnerulaceae</taxon>
        <taxon>Oculimacula</taxon>
    </lineage>
</organism>
<sequence length="684" mass="74050">MLPQLRSKHGQKPDLVSVQALRSESDPSLLSGNTGSSGPSNKEPALITSKWTIGWETPTLMVASYTFALAVAITHLILFKYIDGKEADGPNRIAPQAYIATASNILANTFGFSLRASLAIAFVQHLWHLLRVTSMKVSTIETLFCVRANPFLLFKTAVLRATPLLCGLASIIWVSQVVTSFPPGAISVASSQTISFVNIQVPIYNASFMGNGSAVDADKFSLNSLTPSDIMDGFVTGTADRNKNGNLLSRLAKQVLVAGETFNMPSPCGVNCSYVVQFEAPYMTCNTTTVSIRYDNAYQVFPVYTGKWIQPFGVPPNPADRSSGTYTLARFNSSTLFPLKVNGTKLDGAGNSSALMQRDDTICRPARARYTVNNTWHNNVPSRNVSAELIDRLTNLVIRGSKDGTTLVPGFIEPKSSPPDLGHVPANWSVGALTLYRDSNMVTIIASMMSWLNGTFEGFLAGTGPAFQPGFILESFLPVWNEQVKTTVNGVTDSFGAHGGTVIDSTRFNDAFGRYSPSENAHPSFNITQDLMNEYLFNITTSMMLAYGSWTTTVNATRLTSHNVYAFSQPLSLLLPYFITLFISLPFVVIGCLSLFKNGVSALDGSFTQIITTSTGSAVLDRAAAGGCLGGNESLPDELKNMEIRFGEFVGRDDPGRIKRAGFGVEGEIKTLEKGEVYGVARWI</sequence>
<feature type="transmembrane region" description="Helical" evidence="2">
    <location>
        <begin position="60"/>
        <end position="82"/>
    </location>
</feature>
<protein>
    <submittedName>
        <fullName evidence="3">Uncharacterized protein</fullName>
    </submittedName>
</protein>
<dbReference type="Proteomes" id="UP001595075">
    <property type="component" value="Unassembled WGS sequence"/>
</dbReference>
<dbReference type="EMBL" id="JAZHXI010000015">
    <property type="protein sequence ID" value="KAL2063523.1"/>
    <property type="molecule type" value="Genomic_DNA"/>
</dbReference>
<gene>
    <name evidence="3" type="ORF">VTL71DRAFT_5328</name>
</gene>